<dbReference type="EMBL" id="VSRR010003924">
    <property type="protein sequence ID" value="MPC37917.1"/>
    <property type="molecule type" value="Genomic_DNA"/>
</dbReference>
<keyword evidence="3" id="KW-1185">Reference proteome</keyword>
<dbReference type="Proteomes" id="UP000324222">
    <property type="component" value="Unassembled WGS sequence"/>
</dbReference>
<proteinExistence type="predicted"/>
<evidence type="ECO:0000256" key="1">
    <source>
        <dbReference type="SAM" id="MobiDB-lite"/>
    </source>
</evidence>
<feature type="region of interest" description="Disordered" evidence="1">
    <location>
        <begin position="1"/>
        <end position="41"/>
    </location>
</feature>
<gene>
    <name evidence="2" type="ORF">E2C01_031412</name>
</gene>
<reference evidence="2 3" key="1">
    <citation type="submission" date="2019-05" db="EMBL/GenBank/DDBJ databases">
        <title>Another draft genome of Portunus trituberculatus and its Hox gene families provides insights of decapod evolution.</title>
        <authorList>
            <person name="Jeong J.-H."/>
            <person name="Song I."/>
            <person name="Kim S."/>
            <person name="Choi T."/>
            <person name="Kim D."/>
            <person name="Ryu S."/>
            <person name="Kim W."/>
        </authorList>
    </citation>
    <scope>NUCLEOTIDE SEQUENCE [LARGE SCALE GENOMIC DNA]</scope>
    <source>
        <tissue evidence="2">Muscle</tissue>
    </source>
</reference>
<sequence length="102" mass="10922">MTWPAHGQYTRQHTASTWTAHGQHMGQDTEGPVSRPQRVAGQSGIVFGSFSGIQYGPCTSSNPPTLHLLSPLTPPGQAGPMHHSVVDTVVYVFLTLSNSPEN</sequence>
<evidence type="ECO:0000313" key="2">
    <source>
        <dbReference type="EMBL" id="MPC37917.1"/>
    </source>
</evidence>
<name>A0A5B7EXL9_PORTR</name>
<evidence type="ECO:0000313" key="3">
    <source>
        <dbReference type="Proteomes" id="UP000324222"/>
    </source>
</evidence>
<comment type="caution">
    <text evidence="2">The sequence shown here is derived from an EMBL/GenBank/DDBJ whole genome shotgun (WGS) entry which is preliminary data.</text>
</comment>
<dbReference type="AlphaFoldDB" id="A0A5B7EXL9"/>
<accession>A0A5B7EXL9</accession>
<organism evidence="2 3">
    <name type="scientific">Portunus trituberculatus</name>
    <name type="common">Swimming crab</name>
    <name type="synonym">Neptunus trituberculatus</name>
    <dbReference type="NCBI Taxonomy" id="210409"/>
    <lineage>
        <taxon>Eukaryota</taxon>
        <taxon>Metazoa</taxon>
        <taxon>Ecdysozoa</taxon>
        <taxon>Arthropoda</taxon>
        <taxon>Crustacea</taxon>
        <taxon>Multicrustacea</taxon>
        <taxon>Malacostraca</taxon>
        <taxon>Eumalacostraca</taxon>
        <taxon>Eucarida</taxon>
        <taxon>Decapoda</taxon>
        <taxon>Pleocyemata</taxon>
        <taxon>Brachyura</taxon>
        <taxon>Eubrachyura</taxon>
        <taxon>Portunoidea</taxon>
        <taxon>Portunidae</taxon>
        <taxon>Portuninae</taxon>
        <taxon>Portunus</taxon>
    </lineage>
</organism>
<protein>
    <submittedName>
        <fullName evidence="2">Uncharacterized protein</fullName>
    </submittedName>
</protein>
<feature type="compositionally biased region" description="Polar residues" evidence="1">
    <location>
        <begin position="9"/>
        <end position="20"/>
    </location>
</feature>